<accession>A0AAF3EEE4</accession>
<dbReference type="WBParaSite" id="MBELARI_LOCUS12323">
    <property type="protein sequence ID" value="MBELARI_LOCUS12323"/>
    <property type="gene ID" value="MBELARI_LOCUS12323"/>
</dbReference>
<sequence>MRSSFRADRAITYRDRTSPINHLPFSRPIRPKSSQSTHTQFLTPQTAKNIQIIVDFDHENLSKSTV</sequence>
<keyword evidence="2" id="KW-1185">Reference proteome</keyword>
<evidence type="ECO:0000313" key="3">
    <source>
        <dbReference type="WBParaSite" id="MBELARI_LOCUS12323"/>
    </source>
</evidence>
<name>A0AAF3EEE4_9BILA</name>
<dbReference type="AlphaFoldDB" id="A0AAF3EEE4"/>
<evidence type="ECO:0000313" key="2">
    <source>
        <dbReference type="Proteomes" id="UP000887575"/>
    </source>
</evidence>
<dbReference type="Proteomes" id="UP000887575">
    <property type="component" value="Unassembled WGS sequence"/>
</dbReference>
<feature type="region of interest" description="Disordered" evidence="1">
    <location>
        <begin position="16"/>
        <end position="39"/>
    </location>
</feature>
<reference evidence="3" key="1">
    <citation type="submission" date="2024-02" db="UniProtKB">
        <authorList>
            <consortium name="WormBaseParasite"/>
        </authorList>
    </citation>
    <scope>IDENTIFICATION</scope>
</reference>
<evidence type="ECO:0000256" key="1">
    <source>
        <dbReference type="SAM" id="MobiDB-lite"/>
    </source>
</evidence>
<protein>
    <submittedName>
        <fullName evidence="3">Uncharacterized protein</fullName>
    </submittedName>
</protein>
<organism evidence="2 3">
    <name type="scientific">Mesorhabditis belari</name>
    <dbReference type="NCBI Taxonomy" id="2138241"/>
    <lineage>
        <taxon>Eukaryota</taxon>
        <taxon>Metazoa</taxon>
        <taxon>Ecdysozoa</taxon>
        <taxon>Nematoda</taxon>
        <taxon>Chromadorea</taxon>
        <taxon>Rhabditida</taxon>
        <taxon>Rhabditina</taxon>
        <taxon>Rhabditomorpha</taxon>
        <taxon>Rhabditoidea</taxon>
        <taxon>Rhabditidae</taxon>
        <taxon>Mesorhabditinae</taxon>
        <taxon>Mesorhabditis</taxon>
    </lineage>
</organism>
<proteinExistence type="predicted"/>